<feature type="binding site" evidence="12">
    <location>
        <position position="242"/>
    </location>
    <ligand>
        <name>L-glutamine</name>
        <dbReference type="ChEBI" id="CHEBI:58359"/>
    </ligand>
</feature>
<dbReference type="SUPFAM" id="SSF52317">
    <property type="entry name" value="Class I glutamine amidotransferase-like"/>
    <property type="match status" value="1"/>
</dbReference>
<sequence>MNEKKPAILLLEDGKIYRGWSLSKNSTAQGEVVFNTGMSGYEEIMTDPSYKEQIITFTYPELGNTGINYQDNESSFPKVKGAIFKNLCLKPSNWRLNETLVEYLNKSNIIEIHGIDTRALTTHLRKFGAMNGIISNEIFDITTLQDKLSQIPSMEGLNLVSAVSSRKAYEWDKATDKEWEFSYLSNEFKHLKIVVIDFGVKFNILRRLKSYGGNVIVVPAHATLEEILTYEPNGVVLSNGPGDPSSAIESIALVKQLLKLQIPILGICMGHQLLNLALGACTFKLKFGHRGLNHPSGLSKKIEITSQNHGFAVNFNSLKVQDINITHLNLNDNTLAGITHLDLPVLSVQHHPEASPGPHDSDYLFKNFLSKVKSYNS</sequence>
<comment type="catalytic activity">
    <reaction evidence="11 12">
        <text>L-glutamine + H2O = L-glutamate + NH4(+)</text>
        <dbReference type="Rhea" id="RHEA:15889"/>
        <dbReference type="ChEBI" id="CHEBI:15377"/>
        <dbReference type="ChEBI" id="CHEBI:28938"/>
        <dbReference type="ChEBI" id="CHEBI:29985"/>
        <dbReference type="ChEBI" id="CHEBI:58359"/>
    </reaction>
</comment>
<evidence type="ECO:0000256" key="1">
    <source>
        <dbReference type="ARBA" id="ARBA00004812"/>
    </source>
</evidence>
<dbReference type="EC" id="6.3.5.5" evidence="12"/>
<dbReference type="PRINTS" id="PR00099">
    <property type="entry name" value="CPSGATASE"/>
</dbReference>
<feature type="active site" description="Nucleophile" evidence="12">
    <location>
        <position position="268"/>
    </location>
</feature>
<evidence type="ECO:0000256" key="8">
    <source>
        <dbReference type="ARBA" id="ARBA00022975"/>
    </source>
</evidence>
<dbReference type="SMART" id="SM01097">
    <property type="entry name" value="CPSase_sm_chain"/>
    <property type="match status" value="1"/>
</dbReference>
<dbReference type="Gene3D" id="3.40.50.880">
    <property type="match status" value="1"/>
</dbReference>
<evidence type="ECO:0000256" key="9">
    <source>
        <dbReference type="ARBA" id="ARBA00044031"/>
    </source>
</evidence>
<dbReference type="GO" id="GO:0005524">
    <property type="term" value="F:ATP binding"/>
    <property type="evidence" value="ECO:0007669"/>
    <property type="project" value="UniProtKB-UniRule"/>
</dbReference>
<keyword evidence="5 12" id="KW-0547">Nucleotide-binding</keyword>
<keyword evidence="4 12" id="KW-0436">Ligase</keyword>
<feature type="binding site" evidence="12">
    <location>
        <position position="272"/>
    </location>
    <ligand>
        <name>L-glutamine</name>
        <dbReference type="ChEBI" id="CHEBI:58359"/>
    </ligand>
</feature>
<organism evidence="14">
    <name type="scientific">Sciadococcus taiwanensis</name>
    <dbReference type="NCBI Taxonomy" id="3028030"/>
    <lineage>
        <taxon>Eukaryota</taxon>
        <taxon>Rhodophyta</taxon>
        <taxon>Bangiophyceae</taxon>
        <taxon>Cavernulicolales</taxon>
        <taxon>Cavernulicolaceae</taxon>
        <taxon>Sciadococcus</taxon>
    </lineage>
</organism>
<comment type="pathway">
    <text evidence="2 12">Amino-acid biosynthesis; L-arginine biosynthesis; carbamoyl phosphate from bicarbonate: step 1/1.</text>
</comment>
<dbReference type="InterPro" id="IPR006274">
    <property type="entry name" value="CarbamoylP_synth_ssu"/>
</dbReference>
<dbReference type="PRINTS" id="PR00096">
    <property type="entry name" value="GATASE"/>
</dbReference>
<dbReference type="AlphaFoldDB" id="A0A9Y1I231"/>
<feature type="binding site" evidence="12">
    <location>
        <position position="308"/>
    </location>
    <ligand>
        <name>L-glutamine</name>
        <dbReference type="ChEBI" id="CHEBI:58359"/>
    </ligand>
</feature>
<dbReference type="NCBIfam" id="NF009475">
    <property type="entry name" value="PRK12838.1"/>
    <property type="match status" value="1"/>
</dbReference>
<comment type="pathway">
    <text evidence="1 12">Pyrimidine metabolism; UMP biosynthesis via de novo pathway; (S)-dihydroorotate from bicarbonate: step 1/3.</text>
</comment>
<feature type="active site" evidence="12">
    <location>
        <position position="353"/>
    </location>
</feature>
<dbReference type="InterPro" id="IPR017926">
    <property type="entry name" value="GATASE"/>
</dbReference>
<comment type="similarity">
    <text evidence="3 12">Belongs to the CarA family.</text>
</comment>
<dbReference type="InterPro" id="IPR035686">
    <property type="entry name" value="CPSase_GATase1"/>
</dbReference>
<feature type="binding site" evidence="12">
    <location>
        <position position="310"/>
    </location>
    <ligand>
        <name>L-glutamine</name>
        <dbReference type="ChEBI" id="CHEBI:58359"/>
    </ligand>
</feature>
<dbReference type="NCBIfam" id="TIGR01368">
    <property type="entry name" value="CPSaseIIsmall"/>
    <property type="match status" value="1"/>
</dbReference>
<feature type="binding site" evidence="12">
    <location>
        <position position="240"/>
    </location>
    <ligand>
        <name>L-glutamine</name>
        <dbReference type="ChEBI" id="CHEBI:58359"/>
    </ligand>
</feature>
<feature type="active site" evidence="12">
    <location>
        <position position="351"/>
    </location>
</feature>
<evidence type="ECO:0000256" key="4">
    <source>
        <dbReference type="ARBA" id="ARBA00022598"/>
    </source>
</evidence>
<dbReference type="EMBL" id="OP616811">
    <property type="protein sequence ID" value="WDA98862.1"/>
    <property type="molecule type" value="Genomic_DNA"/>
</dbReference>
<evidence type="ECO:0000256" key="10">
    <source>
        <dbReference type="ARBA" id="ARBA00048816"/>
    </source>
</evidence>
<evidence type="ECO:0000256" key="6">
    <source>
        <dbReference type="ARBA" id="ARBA00022840"/>
    </source>
</evidence>
<dbReference type="InterPro" id="IPR036480">
    <property type="entry name" value="CarbP_synth_ssu_N_sf"/>
</dbReference>
<dbReference type="PRINTS" id="PR00097">
    <property type="entry name" value="ANTSNTHASEII"/>
</dbReference>
<dbReference type="GO" id="GO:0044205">
    <property type="term" value="P:'de novo' UMP biosynthetic process"/>
    <property type="evidence" value="ECO:0007669"/>
    <property type="project" value="UniProtKB-UniRule"/>
</dbReference>
<dbReference type="PANTHER" id="PTHR43418:SF7">
    <property type="entry name" value="CARBAMOYL-PHOSPHATE SYNTHASE SMALL CHAIN"/>
    <property type="match status" value="1"/>
</dbReference>
<proteinExistence type="inferred from homology"/>
<gene>
    <name evidence="12 14" type="primary">carA</name>
    <name evidence="14" type="ORF">SCTW_080</name>
</gene>
<feature type="domain" description="Carbamoyl-phosphate synthase small subunit N-terminal" evidence="13">
    <location>
        <begin position="5"/>
        <end position="135"/>
    </location>
</feature>
<keyword evidence="12" id="KW-0028">Amino-acid biosynthesis</keyword>
<name>A0A9Y1I231_9RHOD</name>
<feature type="binding site" evidence="12">
    <location>
        <position position="269"/>
    </location>
    <ligand>
        <name>L-glutamine</name>
        <dbReference type="ChEBI" id="CHEBI:58359"/>
    </ligand>
</feature>
<accession>A0A9Y1I231</accession>
<dbReference type="GO" id="GO:0006541">
    <property type="term" value="P:glutamine metabolic process"/>
    <property type="evidence" value="ECO:0007669"/>
    <property type="project" value="InterPro"/>
</dbReference>
<keyword evidence="14" id="KW-0934">Plastid</keyword>
<dbReference type="CDD" id="cd01744">
    <property type="entry name" value="GATase1_CPSase"/>
    <property type="match status" value="1"/>
</dbReference>
<dbReference type="Pfam" id="PF00117">
    <property type="entry name" value="GATase"/>
    <property type="match status" value="1"/>
</dbReference>
<feature type="binding site" evidence="12">
    <location>
        <position position="49"/>
    </location>
    <ligand>
        <name>L-glutamine</name>
        <dbReference type="ChEBI" id="CHEBI:58359"/>
    </ligand>
</feature>
<dbReference type="SUPFAM" id="SSF52021">
    <property type="entry name" value="Carbamoyl phosphate synthetase, small subunit N-terminal domain"/>
    <property type="match status" value="1"/>
</dbReference>
<keyword evidence="12" id="KW-0055">Arginine biosynthesis</keyword>
<dbReference type="Gene3D" id="3.50.30.20">
    <property type="entry name" value="Carbamoyl-phosphate synthase small subunit, N-terminal domain"/>
    <property type="match status" value="1"/>
</dbReference>
<evidence type="ECO:0000259" key="13">
    <source>
        <dbReference type="SMART" id="SM01097"/>
    </source>
</evidence>
<protein>
    <recommendedName>
        <fullName evidence="12">Carbamoyl phosphate synthase small chain</fullName>
        <ecNumber evidence="12">6.3.5.5</ecNumber>
    </recommendedName>
    <alternativeName>
        <fullName evidence="12">Carbamoyl phosphate synthetase glutamine chain</fullName>
    </alternativeName>
</protein>
<comment type="subunit">
    <text evidence="12">Composed of two chains; the small (or glutamine) chain promotes the hydrolysis of glutamine to ammonia, which is used by the large (or ammonia) chain to synthesize carbamoyl phosphate. Tetramer of heterodimers (alpha,beta)4.</text>
</comment>
<dbReference type="InterPro" id="IPR029062">
    <property type="entry name" value="Class_I_gatase-like"/>
</dbReference>
<dbReference type="Pfam" id="PF00988">
    <property type="entry name" value="CPSase_sm_chain"/>
    <property type="match status" value="1"/>
</dbReference>
<feature type="region of interest" description="CPSase" evidence="12">
    <location>
        <begin position="1"/>
        <end position="188"/>
    </location>
</feature>
<keyword evidence="7 12" id="KW-0315">Glutamine amidotransferase</keyword>
<evidence type="ECO:0000256" key="5">
    <source>
        <dbReference type="ARBA" id="ARBA00022741"/>
    </source>
</evidence>
<dbReference type="FunFam" id="3.50.30.20:FF:000001">
    <property type="entry name" value="Carbamoyl-phosphate synthase small chain"/>
    <property type="match status" value="1"/>
</dbReference>
<dbReference type="GO" id="GO:0006526">
    <property type="term" value="P:L-arginine biosynthetic process"/>
    <property type="evidence" value="ECO:0007669"/>
    <property type="project" value="UniProtKB-UniRule"/>
</dbReference>
<dbReference type="InterPro" id="IPR050472">
    <property type="entry name" value="Anth_synth/Amidotransfase"/>
</dbReference>
<dbReference type="GO" id="GO:0004088">
    <property type="term" value="F:carbamoyl-phosphate synthase (glutamine-hydrolyzing) activity"/>
    <property type="evidence" value="ECO:0007669"/>
    <property type="project" value="UniProtKB-UniRule"/>
</dbReference>
<keyword evidence="6 12" id="KW-0067">ATP-binding</keyword>
<dbReference type="InterPro" id="IPR002474">
    <property type="entry name" value="CarbamoylP_synth_ssu_N"/>
</dbReference>
<keyword evidence="8 12" id="KW-0665">Pyrimidine biosynthesis</keyword>
<feature type="binding site" evidence="12">
    <location>
        <position position="311"/>
    </location>
    <ligand>
        <name>L-glutamine</name>
        <dbReference type="ChEBI" id="CHEBI:58359"/>
    </ligand>
</feature>
<evidence type="ECO:0000313" key="14">
    <source>
        <dbReference type="EMBL" id="WDA98862.1"/>
    </source>
</evidence>
<dbReference type="PANTHER" id="PTHR43418">
    <property type="entry name" value="MULTIFUNCTIONAL TRYPTOPHAN BIOSYNTHESIS PROTEIN-RELATED"/>
    <property type="match status" value="1"/>
</dbReference>
<reference evidence="14" key="1">
    <citation type="journal article" date="2023" name="J. Phycol.">
        <title>Revised classification of the Cyanidiophyceae based on plastid genome data with descriptions of the Cavernulicolales ord. nov. and Galdieriales ord. nov. (Rhodophyta).</title>
        <authorList>
            <person name="Park S.I."/>
            <person name="Cho C.H."/>
            <person name="Ciniglia C."/>
            <person name="Huang T.Y."/>
            <person name="Liu S.L."/>
            <person name="Bustamante D.E."/>
            <person name="Calderon M.S."/>
            <person name="Mansilla A."/>
            <person name="McDermott T."/>
            <person name="Andersen R.A."/>
            <person name="Yoon H.S."/>
        </authorList>
    </citation>
    <scope>NUCLEOTIDE SEQUENCE</scope>
</reference>
<comment type="subunit">
    <text evidence="9">Heterodimer composed of 2 chains; the small (or glutamine) chain promotes the hydrolysis of glutamine to ammonia, which is used by the large (or ammonia) chain to synthesize carbamoyl phosphate.</text>
</comment>
<geneLocation type="plastid" evidence="14"/>
<evidence type="ECO:0000256" key="7">
    <source>
        <dbReference type="ARBA" id="ARBA00022962"/>
    </source>
</evidence>
<evidence type="ECO:0000256" key="2">
    <source>
        <dbReference type="ARBA" id="ARBA00005077"/>
    </source>
</evidence>
<dbReference type="PROSITE" id="PS51273">
    <property type="entry name" value="GATASE_TYPE_1"/>
    <property type="match status" value="1"/>
</dbReference>
<comment type="function">
    <text evidence="12">Small subunit of the glutamine-dependent carbamoyl phosphate synthetase (CPSase). CPSase catalyzes the formation of carbamoyl phosphate from the ammonia moiety of glutamine, carbonate, and phosphate donated by ATP, constituting the first step of 2 biosynthetic pathways, one leading to arginine and/or urea and the other to pyrimidine nucleotides. The small subunit (glutamine amidotransferase) binds and cleaves glutamine to supply the large subunit with the substrate ammonia.</text>
</comment>
<dbReference type="GO" id="GO:0006207">
    <property type="term" value="P:'de novo' pyrimidine nucleobase biosynthetic process"/>
    <property type="evidence" value="ECO:0007669"/>
    <property type="project" value="InterPro"/>
</dbReference>
<comment type="catalytic activity">
    <reaction evidence="10 12">
        <text>hydrogencarbonate + L-glutamine + 2 ATP + H2O = carbamoyl phosphate + L-glutamate + 2 ADP + phosphate + 2 H(+)</text>
        <dbReference type="Rhea" id="RHEA:18633"/>
        <dbReference type="ChEBI" id="CHEBI:15377"/>
        <dbReference type="ChEBI" id="CHEBI:15378"/>
        <dbReference type="ChEBI" id="CHEBI:17544"/>
        <dbReference type="ChEBI" id="CHEBI:29985"/>
        <dbReference type="ChEBI" id="CHEBI:30616"/>
        <dbReference type="ChEBI" id="CHEBI:43474"/>
        <dbReference type="ChEBI" id="CHEBI:58228"/>
        <dbReference type="ChEBI" id="CHEBI:58359"/>
        <dbReference type="ChEBI" id="CHEBI:456216"/>
        <dbReference type="EC" id="6.3.5.5"/>
    </reaction>
</comment>
<evidence type="ECO:0000256" key="3">
    <source>
        <dbReference type="ARBA" id="ARBA00007800"/>
    </source>
</evidence>
<evidence type="ECO:0000256" key="12">
    <source>
        <dbReference type="HAMAP-Rule" id="MF_01209"/>
    </source>
</evidence>
<evidence type="ECO:0000256" key="11">
    <source>
        <dbReference type="ARBA" id="ARBA00049285"/>
    </source>
</evidence>
<dbReference type="HAMAP" id="MF_01209">
    <property type="entry name" value="CPSase_S_chain"/>
    <property type="match status" value="1"/>
</dbReference>